<dbReference type="OrthoDB" id="9812372at2"/>
<dbReference type="RefSeq" id="WP_151667971.1">
    <property type="nucleotide sequence ID" value="NZ_WBVO01000009.1"/>
</dbReference>
<evidence type="ECO:0000313" key="15">
    <source>
        <dbReference type="Proteomes" id="UP000468650"/>
    </source>
</evidence>
<dbReference type="Proteomes" id="UP000468650">
    <property type="component" value="Unassembled WGS sequence"/>
</dbReference>
<keyword evidence="11" id="KW-0413">Isomerase</keyword>
<comment type="caution">
    <text evidence="14">The sequence shown here is derived from an EMBL/GenBank/DDBJ whole genome shotgun (WGS) entry which is preliminary data.</text>
</comment>
<protein>
    <recommendedName>
        <fullName evidence="9">Periplasmic chaperone PpiD</fullName>
    </recommendedName>
    <alternativeName>
        <fullName evidence="10">Periplasmic folding chaperone</fullName>
    </alternativeName>
</protein>
<feature type="domain" description="PpiC" evidence="13">
    <location>
        <begin position="359"/>
        <end position="464"/>
    </location>
</feature>
<evidence type="ECO:0000256" key="6">
    <source>
        <dbReference type="ARBA" id="ARBA00023136"/>
    </source>
</evidence>
<evidence type="ECO:0000256" key="10">
    <source>
        <dbReference type="ARBA" id="ARBA00042775"/>
    </source>
</evidence>
<dbReference type="PANTHER" id="PTHR47529">
    <property type="entry name" value="PEPTIDYL-PROLYL CIS-TRANS ISOMERASE D"/>
    <property type="match status" value="1"/>
</dbReference>
<dbReference type="Gene3D" id="3.10.50.40">
    <property type="match status" value="1"/>
</dbReference>
<evidence type="ECO:0000256" key="3">
    <source>
        <dbReference type="ARBA" id="ARBA00022519"/>
    </source>
</evidence>
<keyword evidence="11" id="KW-0697">Rotamase</keyword>
<keyword evidence="6 12" id="KW-0472">Membrane</keyword>
<dbReference type="GO" id="GO:0005886">
    <property type="term" value="C:plasma membrane"/>
    <property type="evidence" value="ECO:0007669"/>
    <property type="project" value="UniProtKB-SubCell"/>
</dbReference>
<accession>A0A6N6RJZ3</accession>
<evidence type="ECO:0000256" key="2">
    <source>
        <dbReference type="ARBA" id="ARBA00022475"/>
    </source>
</evidence>
<dbReference type="SUPFAM" id="SSF54534">
    <property type="entry name" value="FKBP-like"/>
    <property type="match status" value="1"/>
</dbReference>
<dbReference type="PANTHER" id="PTHR47529:SF1">
    <property type="entry name" value="PERIPLASMIC CHAPERONE PPID"/>
    <property type="match status" value="1"/>
</dbReference>
<dbReference type="InterPro" id="IPR027304">
    <property type="entry name" value="Trigger_fact/SurA_dom_sf"/>
</dbReference>
<name>A0A6N6RJZ3_9FLAO</name>
<dbReference type="Pfam" id="PF13623">
    <property type="entry name" value="SurA_N_2"/>
    <property type="match status" value="1"/>
</dbReference>
<evidence type="ECO:0000259" key="13">
    <source>
        <dbReference type="PROSITE" id="PS50198"/>
    </source>
</evidence>
<dbReference type="GO" id="GO:0003755">
    <property type="term" value="F:peptidyl-prolyl cis-trans isomerase activity"/>
    <property type="evidence" value="ECO:0007669"/>
    <property type="project" value="UniProtKB-KW"/>
</dbReference>
<keyword evidence="7" id="KW-0143">Chaperone</keyword>
<keyword evidence="5 12" id="KW-1133">Transmembrane helix</keyword>
<sequence>MATLEKIRRRSGLLIVVIGVALGAFLLTDFFTGGTNILQGNPNEIGIVNGQTVYANEFNERIALLRTQNQQYAQMSEIQLSNIVWQQYLEENIYQEIYEDLGFTVTDLENYNRILNNPNIRQTPAFIDQTTGQFSEVQFRSLLENLEMRKDETPENRQQWDSWLEFEDDVRSQALVFKFNNAIQKGLYTPTAIARHEHAYNVISSDVGILQLPYTSVSDDEVEVTEADFEKYFAENKYKYKQDFETRDILYVNFAIEPSEMDKQEVREELARLIQPEVLKNELGEPIDTLPGFATTDNDSAFVVVNSDAPYRGGYWRAGELSSNVDSILFGAEVGYVYGPYEESGGYKLTKLSDIATLPDSVSARHILISYATPQNQQVQRTRAQAQALADSLLGVLEADRSQFDTLVVQYSNDPGSIENGGLYEWFQPKQMVAAFENFAYQNPVGSLGVVETQFGFHIMDVTEHSATKQKAIKVATVYREVTTTNRTEKEVYNRAAEFAAAASYTDFATAADSLGLQVRPMTQLQGTADQIIGLGQARDVVTWAFGKNKEVAEGDIELINNGNRSFVVAQLTNITEEGYRTLEDVREDIRPMVVNHVKAQKVLLPRAQEIMAGEDNIRAIAEKVDQNMALQQVKLANSSITGVGNEPAVVGAMAASQVTPIYGPMEGNQGVYIWQVNAIADFVEKGDYTTDQENATRQLRTRVTAQLFSALSKQVEIVDNRLRFF</sequence>
<reference evidence="14 15" key="1">
    <citation type="submission" date="2019-09" db="EMBL/GenBank/DDBJ databases">
        <title>Genomes of family Cryomorphaceae.</title>
        <authorList>
            <person name="Bowman J.P."/>
        </authorList>
    </citation>
    <scope>NUCLEOTIDE SEQUENCE [LARGE SCALE GENOMIC DNA]</scope>
    <source>
        <strain evidence="14 15">LMG 25704</strain>
    </source>
</reference>
<evidence type="ECO:0000313" key="14">
    <source>
        <dbReference type="EMBL" id="KAB2808158.1"/>
    </source>
</evidence>
<keyword evidence="15" id="KW-1185">Reference proteome</keyword>
<dbReference type="InterPro" id="IPR046357">
    <property type="entry name" value="PPIase_dom_sf"/>
</dbReference>
<evidence type="ECO:0000256" key="12">
    <source>
        <dbReference type="SAM" id="Phobius"/>
    </source>
</evidence>
<comment type="subcellular location">
    <subcellularLocation>
        <location evidence="1">Cell inner membrane</location>
        <topology evidence="1">Single-pass type II membrane protein</topology>
        <orientation evidence="1">Periplasmic side</orientation>
    </subcellularLocation>
</comment>
<dbReference type="Pfam" id="PF13616">
    <property type="entry name" value="Rotamase_3"/>
    <property type="match status" value="1"/>
</dbReference>
<evidence type="ECO:0000256" key="5">
    <source>
        <dbReference type="ARBA" id="ARBA00022989"/>
    </source>
</evidence>
<proteinExistence type="inferred from homology"/>
<gene>
    <name evidence="14" type="ORF">F8C67_11355</name>
</gene>
<evidence type="ECO:0000256" key="4">
    <source>
        <dbReference type="ARBA" id="ARBA00022692"/>
    </source>
</evidence>
<keyword evidence="3" id="KW-0997">Cell inner membrane</keyword>
<dbReference type="EMBL" id="WBVO01000009">
    <property type="protein sequence ID" value="KAB2808158.1"/>
    <property type="molecule type" value="Genomic_DNA"/>
</dbReference>
<keyword evidence="2" id="KW-1003">Cell membrane</keyword>
<feature type="transmembrane region" description="Helical" evidence="12">
    <location>
        <begin position="12"/>
        <end position="31"/>
    </location>
</feature>
<keyword evidence="4 12" id="KW-0812">Transmembrane</keyword>
<comment type="similarity">
    <text evidence="8">Belongs to the PpiD chaperone family.</text>
</comment>
<dbReference type="AlphaFoldDB" id="A0A6N6RJZ3"/>
<evidence type="ECO:0000256" key="8">
    <source>
        <dbReference type="ARBA" id="ARBA00038408"/>
    </source>
</evidence>
<dbReference type="SUPFAM" id="SSF109998">
    <property type="entry name" value="Triger factor/SurA peptide-binding domain-like"/>
    <property type="match status" value="1"/>
</dbReference>
<evidence type="ECO:0000256" key="11">
    <source>
        <dbReference type="PROSITE-ProRule" id="PRU00278"/>
    </source>
</evidence>
<evidence type="ECO:0000256" key="1">
    <source>
        <dbReference type="ARBA" id="ARBA00004382"/>
    </source>
</evidence>
<evidence type="ECO:0000256" key="9">
    <source>
        <dbReference type="ARBA" id="ARBA00040743"/>
    </source>
</evidence>
<organism evidence="14 15">
    <name type="scientific">Phaeocystidibacter luteus</name>
    <dbReference type="NCBI Taxonomy" id="911197"/>
    <lineage>
        <taxon>Bacteria</taxon>
        <taxon>Pseudomonadati</taxon>
        <taxon>Bacteroidota</taxon>
        <taxon>Flavobacteriia</taxon>
        <taxon>Flavobacteriales</taxon>
        <taxon>Phaeocystidibacteraceae</taxon>
        <taxon>Phaeocystidibacter</taxon>
    </lineage>
</organism>
<dbReference type="PROSITE" id="PS50198">
    <property type="entry name" value="PPIC_PPIASE_2"/>
    <property type="match status" value="1"/>
</dbReference>
<dbReference type="InterPro" id="IPR052029">
    <property type="entry name" value="PpiD_chaperone"/>
</dbReference>
<evidence type="ECO:0000256" key="7">
    <source>
        <dbReference type="ARBA" id="ARBA00023186"/>
    </source>
</evidence>
<dbReference type="InterPro" id="IPR000297">
    <property type="entry name" value="PPIase_PpiC"/>
</dbReference>